<proteinExistence type="predicted"/>
<comment type="caution">
    <text evidence="1">The sequence shown here is derived from an EMBL/GenBank/DDBJ whole genome shotgun (WGS) entry which is preliminary data.</text>
</comment>
<evidence type="ECO:0008006" key="3">
    <source>
        <dbReference type="Google" id="ProtNLM"/>
    </source>
</evidence>
<keyword evidence="2" id="KW-1185">Reference proteome</keyword>
<protein>
    <recommendedName>
        <fullName evidence="3">MxaK protein</fullName>
    </recommendedName>
</protein>
<name>A0ABW3T490_9CAUL</name>
<dbReference type="Proteomes" id="UP001597216">
    <property type="component" value="Unassembled WGS sequence"/>
</dbReference>
<evidence type="ECO:0000313" key="1">
    <source>
        <dbReference type="EMBL" id="MFD1192004.1"/>
    </source>
</evidence>
<dbReference type="EMBL" id="JBHTLQ010000040">
    <property type="protein sequence ID" value="MFD1192004.1"/>
    <property type="molecule type" value="Genomic_DNA"/>
</dbReference>
<accession>A0ABW3T490</accession>
<organism evidence="1 2">
    <name type="scientific">Phenylobacterium conjunctum</name>
    <dbReference type="NCBI Taxonomy" id="1298959"/>
    <lineage>
        <taxon>Bacteria</taxon>
        <taxon>Pseudomonadati</taxon>
        <taxon>Pseudomonadota</taxon>
        <taxon>Alphaproteobacteria</taxon>
        <taxon>Caulobacterales</taxon>
        <taxon>Caulobacteraceae</taxon>
        <taxon>Phenylobacterium</taxon>
    </lineage>
</organism>
<sequence>MPSETSPSGALIEHLTRLGRNLTRRSTALPLSAATIAVVGAVSAFLGLQELDRANAVPHEAFVFRFDVAEDGQAKREVNTALATHDFRRARALAQAALQQNAYNNEARLRLAFIDLAEHGRITPQGLGLVQQSYDLAAYDPTMAGWRVKYVLESWDKCSPGLQKSAVDEARAFLKSGSRVANMREALAQVSNPKGAALAKDILEGLALGTTPPAKTVEIKL</sequence>
<evidence type="ECO:0000313" key="2">
    <source>
        <dbReference type="Proteomes" id="UP001597216"/>
    </source>
</evidence>
<reference evidence="2" key="1">
    <citation type="journal article" date="2019" name="Int. J. Syst. Evol. Microbiol.">
        <title>The Global Catalogue of Microorganisms (GCM) 10K type strain sequencing project: providing services to taxonomists for standard genome sequencing and annotation.</title>
        <authorList>
            <consortium name="The Broad Institute Genomics Platform"/>
            <consortium name="The Broad Institute Genome Sequencing Center for Infectious Disease"/>
            <person name="Wu L."/>
            <person name="Ma J."/>
        </authorList>
    </citation>
    <scope>NUCLEOTIDE SEQUENCE [LARGE SCALE GENOMIC DNA]</scope>
    <source>
        <strain evidence="2">CCUG 55074</strain>
    </source>
</reference>
<gene>
    <name evidence="1" type="ORF">ACFQ27_15555</name>
</gene>